<dbReference type="RefSeq" id="WP_310313641.1">
    <property type="nucleotide sequence ID" value="NZ_JAVDWU010000002.1"/>
</dbReference>
<dbReference type="EMBL" id="JAVDWU010000002">
    <property type="protein sequence ID" value="MDR7149533.1"/>
    <property type="molecule type" value="Genomic_DNA"/>
</dbReference>
<evidence type="ECO:0000313" key="4">
    <source>
        <dbReference type="Proteomes" id="UP001265700"/>
    </source>
</evidence>
<evidence type="ECO:0000313" key="3">
    <source>
        <dbReference type="EMBL" id="MDR7149533.1"/>
    </source>
</evidence>
<gene>
    <name evidence="3" type="ORF">J2W49_001482</name>
</gene>
<reference evidence="3 4" key="1">
    <citation type="submission" date="2023-07" db="EMBL/GenBank/DDBJ databases">
        <title>Sorghum-associated microbial communities from plants grown in Nebraska, USA.</title>
        <authorList>
            <person name="Schachtman D."/>
        </authorList>
    </citation>
    <scope>NUCLEOTIDE SEQUENCE [LARGE SCALE GENOMIC DNA]</scope>
    <source>
        <strain evidence="3 4">4249</strain>
    </source>
</reference>
<organism evidence="3 4">
    <name type="scientific">Hydrogenophaga palleronii</name>
    <dbReference type="NCBI Taxonomy" id="65655"/>
    <lineage>
        <taxon>Bacteria</taxon>
        <taxon>Pseudomonadati</taxon>
        <taxon>Pseudomonadota</taxon>
        <taxon>Betaproteobacteria</taxon>
        <taxon>Burkholderiales</taxon>
        <taxon>Comamonadaceae</taxon>
        <taxon>Hydrogenophaga</taxon>
    </lineage>
</organism>
<dbReference type="Gene3D" id="3.30.9.10">
    <property type="entry name" value="D-Amino Acid Oxidase, subunit A, domain 2"/>
    <property type="match status" value="1"/>
</dbReference>
<protein>
    <submittedName>
        <fullName evidence="3">Glycine/D-amino acid oxidase-like deaminating enzyme</fullName>
    </submittedName>
</protein>
<dbReference type="Proteomes" id="UP001265700">
    <property type="component" value="Unassembled WGS sequence"/>
</dbReference>
<sequence length="153" mass="16023">MNHDPRTHGLWEASAPAGPDTKALNTSVHADVVVVGAGYTGLSASLYLAQRGARVVVLEAQEVGFGGSGRNVGLVNAGMWVMPSALTGELGEAMGNRLLTQLGGAPTLVFELIERHGMDCEPVRSGTLHCAPDTAGRGHCKNVKISGRRWARP</sequence>
<dbReference type="Pfam" id="PF01266">
    <property type="entry name" value="DAO"/>
    <property type="match status" value="1"/>
</dbReference>
<proteinExistence type="predicted"/>
<keyword evidence="1" id="KW-0560">Oxidoreductase</keyword>
<evidence type="ECO:0000259" key="2">
    <source>
        <dbReference type="Pfam" id="PF01266"/>
    </source>
</evidence>
<dbReference type="InterPro" id="IPR036188">
    <property type="entry name" value="FAD/NAD-bd_sf"/>
</dbReference>
<keyword evidence="4" id="KW-1185">Reference proteome</keyword>
<dbReference type="PANTHER" id="PTHR13847:SF275">
    <property type="entry name" value="GAMMA-GLUTAMYLPUTRESCINE OXIDOREDUCTASE"/>
    <property type="match status" value="1"/>
</dbReference>
<name>A0ABU1WJS8_9BURK</name>
<dbReference type="PRINTS" id="PR00411">
    <property type="entry name" value="PNDRDTASEI"/>
</dbReference>
<dbReference type="InterPro" id="IPR006076">
    <property type="entry name" value="FAD-dep_OxRdtase"/>
</dbReference>
<dbReference type="PANTHER" id="PTHR13847">
    <property type="entry name" value="SARCOSINE DEHYDROGENASE-RELATED"/>
    <property type="match status" value="1"/>
</dbReference>
<comment type="caution">
    <text evidence="3">The sequence shown here is derived from an EMBL/GenBank/DDBJ whole genome shotgun (WGS) entry which is preliminary data.</text>
</comment>
<evidence type="ECO:0000256" key="1">
    <source>
        <dbReference type="ARBA" id="ARBA00023002"/>
    </source>
</evidence>
<dbReference type="SUPFAM" id="SSF51905">
    <property type="entry name" value="FAD/NAD(P)-binding domain"/>
    <property type="match status" value="1"/>
</dbReference>
<dbReference type="Gene3D" id="3.50.50.60">
    <property type="entry name" value="FAD/NAD(P)-binding domain"/>
    <property type="match status" value="1"/>
</dbReference>
<feature type="domain" description="FAD dependent oxidoreductase" evidence="2">
    <location>
        <begin position="31"/>
        <end position="135"/>
    </location>
</feature>
<accession>A0ABU1WJS8</accession>